<evidence type="ECO:0000313" key="1">
    <source>
        <dbReference type="EMBL" id="WPU93022.1"/>
    </source>
</evidence>
<name>A0ABZ0TKT3_9SPHI</name>
<organism evidence="1 2">
    <name type="scientific">Mucilaginibacter sabulilitoris</name>
    <dbReference type="NCBI Taxonomy" id="1173583"/>
    <lineage>
        <taxon>Bacteria</taxon>
        <taxon>Pseudomonadati</taxon>
        <taxon>Bacteroidota</taxon>
        <taxon>Sphingobacteriia</taxon>
        <taxon>Sphingobacteriales</taxon>
        <taxon>Sphingobacteriaceae</taxon>
        <taxon>Mucilaginibacter</taxon>
    </lineage>
</organism>
<dbReference type="EMBL" id="CP139558">
    <property type="protein sequence ID" value="WPU93022.1"/>
    <property type="molecule type" value="Genomic_DNA"/>
</dbReference>
<reference evidence="1 2" key="1">
    <citation type="submission" date="2023-11" db="EMBL/GenBank/DDBJ databases">
        <title>Analysis of the Genomes of Mucilaginibacter gossypii cycad 4 and M. sabulilitoris SNA2: microbes with the potential for plant growth promotion.</title>
        <authorList>
            <person name="Hirsch A.M."/>
            <person name="Humm E."/>
            <person name="Rubbi M."/>
            <person name="Del Vecchio G."/>
            <person name="Ha S.M."/>
            <person name="Pellegrini M."/>
            <person name="Gunsalus R.P."/>
        </authorList>
    </citation>
    <scope>NUCLEOTIDE SEQUENCE [LARGE SCALE GENOMIC DNA]</scope>
    <source>
        <strain evidence="1 2">SNA2</strain>
    </source>
</reference>
<evidence type="ECO:0008006" key="3">
    <source>
        <dbReference type="Google" id="ProtNLM"/>
    </source>
</evidence>
<dbReference type="Proteomes" id="UP001324380">
    <property type="component" value="Chromosome"/>
</dbReference>
<dbReference type="RefSeq" id="WP_321562178.1">
    <property type="nucleotide sequence ID" value="NZ_CP139558.1"/>
</dbReference>
<accession>A0ABZ0TKT3</accession>
<sequence length="223" mass="26035">MNFLSHYYFDRHSNNCYHILGTVLPDLLKNADKNIILHPEKLQHSNQNINSIIAGWNKHLAVDRFFHSSDFFVTHSHELKKKLLPAIEGSPVKPFFLGHIALELIIDNLLLTTGKIQVDDFYAHLSGCESTVIAEFLSFSGLKDNTRFFKFYEDFKSSKYLHTYAETHQIAYALKRICMRIWQTPFTAQHEAQMNEVLDSFRNDLFNNFMSIFKEIESKLIDI</sequence>
<proteinExistence type="predicted"/>
<keyword evidence="2" id="KW-1185">Reference proteome</keyword>
<protein>
    <recommendedName>
        <fullName evidence="3">DUF479 domain-containing protein</fullName>
    </recommendedName>
</protein>
<evidence type="ECO:0000313" key="2">
    <source>
        <dbReference type="Proteomes" id="UP001324380"/>
    </source>
</evidence>
<gene>
    <name evidence="1" type="ORF">SNE25_27245</name>
</gene>